<reference evidence="3 4" key="1">
    <citation type="submission" date="2022-11" db="EMBL/GenBank/DDBJ databases">
        <title>Mycobacterium sp. nov.</title>
        <authorList>
            <person name="Papic B."/>
            <person name="Spicic S."/>
            <person name="Duvnjak S."/>
        </authorList>
    </citation>
    <scope>NUCLEOTIDE SEQUENCE [LARGE SCALE GENOMIC DNA]</scope>
    <source>
        <strain evidence="3 4">CVI_P4</strain>
    </source>
</reference>
<dbReference type="Pfam" id="PF07883">
    <property type="entry name" value="Cupin_2"/>
    <property type="match status" value="1"/>
</dbReference>
<dbReference type="PANTHER" id="PTHR46797:SF1">
    <property type="entry name" value="METHYLPHOSPHONATE SYNTHASE"/>
    <property type="match status" value="1"/>
</dbReference>
<proteinExistence type="predicted"/>
<dbReference type="EMBL" id="JAPJDO010000019">
    <property type="protein sequence ID" value="MCX2939003.1"/>
    <property type="molecule type" value="Genomic_DNA"/>
</dbReference>
<dbReference type="SUPFAM" id="SSF51182">
    <property type="entry name" value="RmlC-like cupins"/>
    <property type="match status" value="1"/>
</dbReference>
<dbReference type="InterPro" id="IPR010982">
    <property type="entry name" value="Lambda_DNA-bd_dom_sf"/>
</dbReference>
<dbReference type="Gene3D" id="2.60.120.10">
    <property type="entry name" value="Jelly Rolls"/>
    <property type="match status" value="1"/>
</dbReference>
<gene>
    <name evidence="3" type="ORF">ORI27_20090</name>
</gene>
<dbReference type="RefSeq" id="WP_265998738.1">
    <property type="nucleotide sequence ID" value="NZ_JAPJDN010000019.1"/>
</dbReference>
<evidence type="ECO:0000313" key="4">
    <source>
        <dbReference type="Proteomes" id="UP001300745"/>
    </source>
</evidence>
<name>A0ABT3SHM5_9MYCO</name>
<dbReference type="InterPro" id="IPR014710">
    <property type="entry name" value="RmlC-like_jellyroll"/>
</dbReference>
<dbReference type="PANTHER" id="PTHR46797">
    <property type="entry name" value="HTH-TYPE TRANSCRIPTIONAL REGULATOR"/>
    <property type="match status" value="1"/>
</dbReference>
<dbReference type="InterPro" id="IPR011051">
    <property type="entry name" value="RmlC_Cupin_sf"/>
</dbReference>
<evidence type="ECO:0000256" key="1">
    <source>
        <dbReference type="ARBA" id="ARBA00023125"/>
    </source>
</evidence>
<sequence length="209" mass="22612">MSQEDMSTDEASADDLLAGVDGWMNRLGPKLRELRKERELTLEAVADRAGLTKGFLSLLERGQTTISVPNLLKVCEILSVSVGSLFDYPQTAVVRGGDGVPVEMGGSGIREFLLTPETERNLQVMRSVLRPGGGTGGAYTLESETIFVFVLRGCLRLIVDGQESVLKAGDCYTFSAKAVHSWDNPGEDESEVLWSIVPPIPRNSGPNRG</sequence>
<keyword evidence="1" id="KW-0238">DNA-binding</keyword>
<organism evidence="3 4">
    <name type="scientific">Mycobacterium pinniadriaticum</name>
    <dbReference type="NCBI Taxonomy" id="2994102"/>
    <lineage>
        <taxon>Bacteria</taxon>
        <taxon>Bacillati</taxon>
        <taxon>Actinomycetota</taxon>
        <taxon>Actinomycetes</taxon>
        <taxon>Mycobacteriales</taxon>
        <taxon>Mycobacteriaceae</taxon>
        <taxon>Mycobacterium</taxon>
    </lineage>
</organism>
<dbReference type="InterPro" id="IPR050807">
    <property type="entry name" value="TransReg_Diox_bact_type"/>
</dbReference>
<dbReference type="CDD" id="cd02209">
    <property type="entry name" value="cupin_XRE_C"/>
    <property type="match status" value="1"/>
</dbReference>
<dbReference type="Gene3D" id="1.10.260.40">
    <property type="entry name" value="lambda repressor-like DNA-binding domains"/>
    <property type="match status" value="1"/>
</dbReference>
<keyword evidence="4" id="KW-1185">Reference proteome</keyword>
<evidence type="ECO:0000259" key="2">
    <source>
        <dbReference type="PROSITE" id="PS50943"/>
    </source>
</evidence>
<feature type="domain" description="HTH cro/C1-type" evidence="2">
    <location>
        <begin position="31"/>
        <end position="85"/>
    </location>
</feature>
<dbReference type="InterPro" id="IPR001387">
    <property type="entry name" value="Cro/C1-type_HTH"/>
</dbReference>
<dbReference type="Proteomes" id="UP001300745">
    <property type="component" value="Unassembled WGS sequence"/>
</dbReference>
<dbReference type="PROSITE" id="PS50943">
    <property type="entry name" value="HTH_CROC1"/>
    <property type="match status" value="1"/>
</dbReference>
<protein>
    <submittedName>
        <fullName evidence="3">Cupin domain-containing protein</fullName>
    </submittedName>
</protein>
<comment type="caution">
    <text evidence="3">The sequence shown here is derived from an EMBL/GenBank/DDBJ whole genome shotgun (WGS) entry which is preliminary data.</text>
</comment>
<evidence type="ECO:0000313" key="3">
    <source>
        <dbReference type="EMBL" id="MCX2939003.1"/>
    </source>
</evidence>
<dbReference type="SUPFAM" id="SSF47413">
    <property type="entry name" value="lambda repressor-like DNA-binding domains"/>
    <property type="match status" value="1"/>
</dbReference>
<dbReference type="CDD" id="cd00093">
    <property type="entry name" value="HTH_XRE"/>
    <property type="match status" value="1"/>
</dbReference>
<dbReference type="SMART" id="SM00530">
    <property type="entry name" value="HTH_XRE"/>
    <property type="match status" value="1"/>
</dbReference>
<dbReference type="Pfam" id="PF01381">
    <property type="entry name" value="HTH_3"/>
    <property type="match status" value="1"/>
</dbReference>
<accession>A0ABT3SHM5</accession>
<dbReference type="InterPro" id="IPR013096">
    <property type="entry name" value="Cupin_2"/>
</dbReference>